<dbReference type="AlphaFoldDB" id="A0A4U5M8M5"/>
<accession>A0A4U5M8M5</accession>
<reference evidence="2 3" key="2">
    <citation type="journal article" date="2019" name="G3 (Bethesda)">
        <title>Hybrid Assembly of the Genome of the Entomopathogenic Nematode Steinernema carpocapsae Identifies the X-Chromosome.</title>
        <authorList>
            <person name="Serra L."/>
            <person name="Macchietto M."/>
            <person name="Macias-Munoz A."/>
            <person name="McGill C.J."/>
            <person name="Rodriguez I.M."/>
            <person name="Rodriguez B."/>
            <person name="Murad R."/>
            <person name="Mortazavi A."/>
        </authorList>
    </citation>
    <scope>NUCLEOTIDE SEQUENCE [LARGE SCALE GENOMIC DNA]</scope>
    <source>
        <strain evidence="2 3">ALL</strain>
    </source>
</reference>
<reference evidence="2 3" key="1">
    <citation type="journal article" date="2015" name="Genome Biol.">
        <title>Comparative genomics of Steinernema reveals deeply conserved gene regulatory networks.</title>
        <authorList>
            <person name="Dillman A.R."/>
            <person name="Macchietto M."/>
            <person name="Porter C.F."/>
            <person name="Rogers A."/>
            <person name="Williams B."/>
            <person name="Antoshechkin I."/>
            <person name="Lee M.M."/>
            <person name="Goodwin Z."/>
            <person name="Lu X."/>
            <person name="Lewis E.E."/>
            <person name="Goodrich-Blair H."/>
            <person name="Stock S.P."/>
            <person name="Adams B.J."/>
            <person name="Sternberg P.W."/>
            <person name="Mortazavi A."/>
        </authorList>
    </citation>
    <scope>NUCLEOTIDE SEQUENCE [LARGE SCALE GENOMIC DNA]</scope>
    <source>
        <strain evidence="2 3">ALL</strain>
    </source>
</reference>
<proteinExistence type="predicted"/>
<evidence type="ECO:0000256" key="1">
    <source>
        <dbReference type="SAM" id="Phobius"/>
    </source>
</evidence>
<keyword evidence="1" id="KW-1133">Transmembrane helix</keyword>
<comment type="caution">
    <text evidence="2">The sequence shown here is derived from an EMBL/GenBank/DDBJ whole genome shotgun (WGS) entry which is preliminary data.</text>
</comment>
<evidence type="ECO:0000313" key="2">
    <source>
        <dbReference type="EMBL" id="TKR65300.1"/>
    </source>
</evidence>
<sequence length="135" mass="15450">MSTYEIKHFDFAVCDLCQAAHKKPNSKYDNAVEWWLNGTCLNRHTSDEVELSWISNYGLIVLLLIVFVAISGQDAHKDSIEPRLMFTRTKWPEIFTLFHTFALISVPIDPLKSLCRSANLTLPSSFVFVSNRTLI</sequence>
<keyword evidence="1" id="KW-0812">Transmembrane</keyword>
<dbReference type="Proteomes" id="UP000298663">
    <property type="component" value="Unassembled WGS sequence"/>
</dbReference>
<organism evidence="2 3">
    <name type="scientific">Steinernema carpocapsae</name>
    <name type="common">Entomopathogenic nematode</name>
    <dbReference type="NCBI Taxonomy" id="34508"/>
    <lineage>
        <taxon>Eukaryota</taxon>
        <taxon>Metazoa</taxon>
        <taxon>Ecdysozoa</taxon>
        <taxon>Nematoda</taxon>
        <taxon>Chromadorea</taxon>
        <taxon>Rhabditida</taxon>
        <taxon>Tylenchina</taxon>
        <taxon>Panagrolaimomorpha</taxon>
        <taxon>Strongyloidoidea</taxon>
        <taxon>Steinernematidae</taxon>
        <taxon>Steinernema</taxon>
    </lineage>
</organism>
<gene>
    <name evidence="2" type="ORF">L596_025720</name>
</gene>
<keyword evidence="3" id="KW-1185">Reference proteome</keyword>
<dbReference type="EMBL" id="AZBU02000009">
    <property type="protein sequence ID" value="TKR65300.1"/>
    <property type="molecule type" value="Genomic_DNA"/>
</dbReference>
<protein>
    <submittedName>
        <fullName evidence="2">Uncharacterized protein</fullName>
    </submittedName>
</protein>
<keyword evidence="1" id="KW-0472">Membrane</keyword>
<evidence type="ECO:0000313" key="3">
    <source>
        <dbReference type="Proteomes" id="UP000298663"/>
    </source>
</evidence>
<name>A0A4U5M8M5_STECR</name>
<feature type="transmembrane region" description="Helical" evidence="1">
    <location>
        <begin position="51"/>
        <end position="70"/>
    </location>
</feature>